<organism evidence="1 2">
    <name type="scientific">Mycena rosella</name>
    <name type="common">Pink bonnet</name>
    <name type="synonym">Agaricus rosellus</name>
    <dbReference type="NCBI Taxonomy" id="1033263"/>
    <lineage>
        <taxon>Eukaryota</taxon>
        <taxon>Fungi</taxon>
        <taxon>Dikarya</taxon>
        <taxon>Basidiomycota</taxon>
        <taxon>Agaricomycotina</taxon>
        <taxon>Agaricomycetes</taxon>
        <taxon>Agaricomycetidae</taxon>
        <taxon>Agaricales</taxon>
        <taxon>Marasmiineae</taxon>
        <taxon>Mycenaceae</taxon>
        <taxon>Mycena</taxon>
    </lineage>
</organism>
<sequence>MPGPAYRAHGDETDGVLDRLPFLAPCPRAPYPRILSPPSFCHIPRAPYTTYPSCAVQSPFGSLAPSLHILSLPVSLPLSPPLRLPPPAIPSSHPSSRFSPFLPAPFRPFLAPNCGCIERCRRVNVVAPRACCARRRREWRTSGASVTSPAPATRTSRMRRRCTTADSDAGRCATPVWLPFPLRSTPHLPLPLSLLSFRHCPPLSCCGASGADVHAHHSAVALPPHPYRYPPLLPLPAPILPFSFLSCAPVPYPSLFSRL</sequence>
<reference evidence="1" key="1">
    <citation type="submission" date="2023-03" db="EMBL/GenBank/DDBJ databases">
        <title>Massive genome expansion in bonnet fungi (Mycena s.s.) driven by repeated elements and novel gene families across ecological guilds.</title>
        <authorList>
            <consortium name="Lawrence Berkeley National Laboratory"/>
            <person name="Harder C.B."/>
            <person name="Miyauchi S."/>
            <person name="Viragh M."/>
            <person name="Kuo A."/>
            <person name="Thoen E."/>
            <person name="Andreopoulos B."/>
            <person name="Lu D."/>
            <person name="Skrede I."/>
            <person name="Drula E."/>
            <person name="Henrissat B."/>
            <person name="Morin E."/>
            <person name="Kohler A."/>
            <person name="Barry K."/>
            <person name="LaButti K."/>
            <person name="Morin E."/>
            <person name="Salamov A."/>
            <person name="Lipzen A."/>
            <person name="Mereny Z."/>
            <person name="Hegedus B."/>
            <person name="Baldrian P."/>
            <person name="Stursova M."/>
            <person name="Weitz H."/>
            <person name="Taylor A."/>
            <person name="Grigoriev I.V."/>
            <person name="Nagy L.G."/>
            <person name="Martin F."/>
            <person name="Kauserud H."/>
        </authorList>
    </citation>
    <scope>NUCLEOTIDE SEQUENCE</scope>
    <source>
        <strain evidence="1">CBHHK067</strain>
    </source>
</reference>
<proteinExistence type="predicted"/>
<protein>
    <submittedName>
        <fullName evidence="1">Uncharacterized protein</fullName>
    </submittedName>
</protein>
<comment type="caution">
    <text evidence="1">The sequence shown here is derived from an EMBL/GenBank/DDBJ whole genome shotgun (WGS) entry which is preliminary data.</text>
</comment>
<dbReference type="AlphaFoldDB" id="A0AAD7CT32"/>
<dbReference type="EMBL" id="JARKIE010000257">
    <property type="protein sequence ID" value="KAJ7660611.1"/>
    <property type="molecule type" value="Genomic_DNA"/>
</dbReference>
<evidence type="ECO:0000313" key="1">
    <source>
        <dbReference type="EMBL" id="KAJ7660611.1"/>
    </source>
</evidence>
<accession>A0AAD7CT32</accession>
<keyword evidence="2" id="KW-1185">Reference proteome</keyword>
<gene>
    <name evidence="1" type="ORF">B0H17DRAFT_1095027</name>
</gene>
<dbReference type="Proteomes" id="UP001221757">
    <property type="component" value="Unassembled WGS sequence"/>
</dbReference>
<name>A0AAD7CT32_MYCRO</name>
<evidence type="ECO:0000313" key="2">
    <source>
        <dbReference type="Proteomes" id="UP001221757"/>
    </source>
</evidence>